<dbReference type="GO" id="GO:0008168">
    <property type="term" value="F:methyltransferase activity"/>
    <property type="evidence" value="ECO:0007669"/>
    <property type="project" value="UniProtKB-KW"/>
</dbReference>
<comment type="caution">
    <text evidence="2">The sequence shown here is derived from an EMBL/GenBank/DDBJ whole genome shotgun (WGS) entry which is preliminary data.</text>
</comment>
<dbReference type="EMBL" id="JADKGY010000001">
    <property type="protein sequence ID" value="MBK9981899.1"/>
    <property type="molecule type" value="Genomic_DNA"/>
</dbReference>
<gene>
    <name evidence="2" type="ORF">IPP15_05655</name>
</gene>
<keyword evidence="2" id="KW-0489">Methyltransferase</keyword>
<dbReference type="CDD" id="cd02440">
    <property type="entry name" value="AdoMet_MTases"/>
    <property type="match status" value="1"/>
</dbReference>
<dbReference type="GO" id="GO:0032259">
    <property type="term" value="P:methylation"/>
    <property type="evidence" value="ECO:0007669"/>
    <property type="project" value="UniProtKB-KW"/>
</dbReference>
<sequence>MSNVSLLKRWLSHVVELPVTTRSSDYNPELKVTYHRGRYKLITYGAIYSFEDLYSNFRISFERLHWDQNKIETCLVLGLGLGSIPDMLVTRFKKNLSFVAVDIDEVVIEMAMKYVLRPKKINIDVFTADAASFLEWHQGRYDMICADVFVGDRIPAELQTMDALISMKGMLKPNGLLLYNRLSRYQPDIDANLKFLDRIFLKIFPDGGYIDLDGNWMFVNRIAAFR</sequence>
<name>A0A9D7STL8_9BACT</name>
<dbReference type="SUPFAM" id="SSF53335">
    <property type="entry name" value="S-adenosyl-L-methionine-dependent methyltransferases"/>
    <property type="match status" value="1"/>
</dbReference>
<dbReference type="Gene3D" id="3.40.50.150">
    <property type="entry name" value="Vaccinia Virus protein VP39"/>
    <property type="match status" value="1"/>
</dbReference>
<dbReference type="InterPro" id="IPR029063">
    <property type="entry name" value="SAM-dependent_MTases_sf"/>
</dbReference>
<dbReference type="AlphaFoldDB" id="A0A9D7STL8"/>
<feature type="domain" description="Methyltransferase" evidence="1">
    <location>
        <begin position="75"/>
        <end position="175"/>
    </location>
</feature>
<proteinExistence type="predicted"/>
<keyword evidence="2" id="KW-0808">Transferase</keyword>
<dbReference type="InterPro" id="IPR041698">
    <property type="entry name" value="Methyltransf_25"/>
</dbReference>
<evidence type="ECO:0000313" key="2">
    <source>
        <dbReference type="EMBL" id="MBK9981899.1"/>
    </source>
</evidence>
<protein>
    <submittedName>
        <fullName evidence="2">Methyltransferase domain-containing protein</fullName>
    </submittedName>
</protein>
<evidence type="ECO:0000313" key="3">
    <source>
        <dbReference type="Proteomes" id="UP000808337"/>
    </source>
</evidence>
<accession>A0A9D7STL8</accession>
<dbReference type="Pfam" id="PF13649">
    <property type="entry name" value="Methyltransf_25"/>
    <property type="match status" value="1"/>
</dbReference>
<reference evidence="2 3" key="1">
    <citation type="submission" date="2020-10" db="EMBL/GenBank/DDBJ databases">
        <title>Connecting structure to function with the recovery of over 1000 high-quality activated sludge metagenome-assembled genomes encoding full-length rRNA genes using long-read sequencing.</title>
        <authorList>
            <person name="Singleton C.M."/>
            <person name="Petriglieri F."/>
            <person name="Kristensen J.M."/>
            <person name="Kirkegaard R.H."/>
            <person name="Michaelsen T.Y."/>
            <person name="Andersen M.H."/>
            <person name="Karst S.M."/>
            <person name="Dueholm M.S."/>
            <person name="Nielsen P.H."/>
            <person name="Albertsen M."/>
        </authorList>
    </citation>
    <scope>NUCLEOTIDE SEQUENCE [LARGE SCALE GENOMIC DNA]</scope>
    <source>
        <strain evidence="2">Ribe_18-Q3-R11-54_MAXAC.273</strain>
    </source>
</reference>
<organism evidence="2 3">
    <name type="scientific">Candidatus Opimibacter skivensis</name>
    <dbReference type="NCBI Taxonomy" id="2982028"/>
    <lineage>
        <taxon>Bacteria</taxon>
        <taxon>Pseudomonadati</taxon>
        <taxon>Bacteroidota</taxon>
        <taxon>Saprospiria</taxon>
        <taxon>Saprospirales</taxon>
        <taxon>Saprospiraceae</taxon>
        <taxon>Candidatus Opimibacter</taxon>
    </lineage>
</organism>
<dbReference type="Proteomes" id="UP000808337">
    <property type="component" value="Unassembled WGS sequence"/>
</dbReference>
<evidence type="ECO:0000259" key="1">
    <source>
        <dbReference type="Pfam" id="PF13649"/>
    </source>
</evidence>